<evidence type="ECO:0000313" key="7">
    <source>
        <dbReference type="EMBL" id="JAS38283.1"/>
    </source>
</evidence>
<dbReference type="Pfam" id="PF01490">
    <property type="entry name" value="Aa_trans"/>
    <property type="match status" value="1"/>
</dbReference>
<feature type="transmembrane region" description="Helical" evidence="5">
    <location>
        <begin position="194"/>
        <end position="211"/>
    </location>
</feature>
<dbReference type="EMBL" id="GECZ01031486">
    <property type="protein sequence ID" value="JAS38283.1"/>
    <property type="molecule type" value="Transcribed_RNA"/>
</dbReference>
<feature type="transmembrane region" description="Helical" evidence="5">
    <location>
        <begin position="288"/>
        <end position="312"/>
    </location>
</feature>
<feature type="transmembrane region" description="Helical" evidence="5">
    <location>
        <begin position="218"/>
        <end position="236"/>
    </location>
</feature>
<sequence>MDKAMVHHGADNKAMVWESSDKLAAGSRLNLGKVEDHRPSVVDLPTVESVGHMQRPKYPTTYIETLENHLKSNIASGMFAMGDAFKNAGLLLAPILTIFLGCLCVFNQHILVNSANKMREKRKLNYYPNFDDTVELSFDAGPPLFHRHAKHGRLAVNVFVTVAQLGFCCVYIVFVTSTTQQILHYFGYDMEIHLNMVITQVFITMTILIRNLKYVAPVSLFATVTMVIGIALTLYISTEDIPPIADRRAVAPLNHLPLFFGTVVYAYEGISLVLPLQTEMKKPEKFSTPLGVLNVGNLIVTVLLLSIGFIGYLKYGEAVEGSLTLNLPYESILSQCVKIAIAIGMLLTYPIMFYVPNAVVWSAIVKRWGPFKKKILYEYILRILLSLITFVLAEVIPNLSVFISLVGAVSSTALALVFPPLCDLSIRWKDQDFGIFGWRKIVDFITLIVAIFGFCTGTYYSLAEIVNSFNN</sequence>
<name>A0A1B6EK48_9HEMI</name>
<dbReference type="GO" id="GO:0005774">
    <property type="term" value="C:vacuolar membrane"/>
    <property type="evidence" value="ECO:0007669"/>
    <property type="project" value="TreeGrafter"/>
</dbReference>
<protein>
    <recommendedName>
        <fullName evidence="6">Amino acid transporter transmembrane domain-containing protein</fullName>
    </recommendedName>
</protein>
<proteinExistence type="predicted"/>
<feature type="transmembrane region" description="Helical" evidence="5">
    <location>
        <begin position="332"/>
        <end position="355"/>
    </location>
</feature>
<evidence type="ECO:0000259" key="6">
    <source>
        <dbReference type="Pfam" id="PF01490"/>
    </source>
</evidence>
<dbReference type="GO" id="GO:0015179">
    <property type="term" value="F:L-amino acid transmembrane transporter activity"/>
    <property type="evidence" value="ECO:0007669"/>
    <property type="project" value="TreeGrafter"/>
</dbReference>
<evidence type="ECO:0000256" key="4">
    <source>
        <dbReference type="ARBA" id="ARBA00023136"/>
    </source>
</evidence>
<keyword evidence="3 5" id="KW-1133">Transmembrane helix</keyword>
<dbReference type="InterPro" id="IPR013057">
    <property type="entry name" value="AA_transpt_TM"/>
</dbReference>
<dbReference type="AlphaFoldDB" id="A0A1B6EK48"/>
<feature type="transmembrane region" description="Helical" evidence="5">
    <location>
        <begin position="154"/>
        <end position="174"/>
    </location>
</feature>
<evidence type="ECO:0000256" key="2">
    <source>
        <dbReference type="ARBA" id="ARBA00022692"/>
    </source>
</evidence>
<dbReference type="PANTHER" id="PTHR22950:SF150">
    <property type="entry name" value="FI17861P1"/>
    <property type="match status" value="1"/>
</dbReference>
<organism evidence="7">
    <name type="scientific">Cuerna arida</name>
    <dbReference type="NCBI Taxonomy" id="1464854"/>
    <lineage>
        <taxon>Eukaryota</taxon>
        <taxon>Metazoa</taxon>
        <taxon>Ecdysozoa</taxon>
        <taxon>Arthropoda</taxon>
        <taxon>Hexapoda</taxon>
        <taxon>Insecta</taxon>
        <taxon>Pterygota</taxon>
        <taxon>Neoptera</taxon>
        <taxon>Paraneoptera</taxon>
        <taxon>Hemiptera</taxon>
        <taxon>Auchenorrhyncha</taxon>
        <taxon>Membracoidea</taxon>
        <taxon>Cicadellidae</taxon>
        <taxon>Cicadellinae</taxon>
        <taxon>Proconiini</taxon>
        <taxon>Cuerna</taxon>
    </lineage>
</organism>
<keyword evidence="2 5" id="KW-0812">Transmembrane</keyword>
<feature type="transmembrane region" description="Helical" evidence="5">
    <location>
        <begin position="441"/>
        <end position="462"/>
    </location>
</feature>
<keyword evidence="4 5" id="KW-0472">Membrane</keyword>
<feature type="domain" description="Amino acid transporter transmembrane" evidence="6">
    <location>
        <begin position="61"/>
        <end position="460"/>
    </location>
</feature>
<evidence type="ECO:0000256" key="1">
    <source>
        <dbReference type="ARBA" id="ARBA00004141"/>
    </source>
</evidence>
<feature type="transmembrane region" description="Helical" evidence="5">
    <location>
        <begin position="376"/>
        <end position="393"/>
    </location>
</feature>
<feature type="transmembrane region" description="Helical" evidence="5">
    <location>
        <begin position="256"/>
        <end position="276"/>
    </location>
</feature>
<dbReference type="PANTHER" id="PTHR22950">
    <property type="entry name" value="AMINO ACID TRANSPORTER"/>
    <property type="match status" value="1"/>
</dbReference>
<evidence type="ECO:0000256" key="3">
    <source>
        <dbReference type="ARBA" id="ARBA00022989"/>
    </source>
</evidence>
<gene>
    <name evidence="7" type="ORF">g.28503</name>
</gene>
<accession>A0A1B6EK48</accession>
<reference evidence="7" key="1">
    <citation type="submission" date="2015-11" db="EMBL/GenBank/DDBJ databases">
        <title>De novo transcriptome assembly of four potential Pierce s Disease insect vectors from Arizona vineyards.</title>
        <authorList>
            <person name="Tassone E.E."/>
        </authorList>
    </citation>
    <scope>NUCLEOTIDE SEQUENCE</scope>
</reference>
<feature type="transmembrane region" description="Helical" evidence="5">
    <location>
        <begin position="88"/>
        <end position="112"/>
    </location>
</feature>
<comment type="subcellular location">
    <subcellularLocation>
        <location evidence="1">Membrane</location>
        <topology evidence="1">Multi-pass membrane protein</topology>
    </subcellularLocation>
</comment>
<evidence type="ECO:0000256" key="5">
    <source>
        <dbReference type="SAM" id="Phobius"/>
    </source>
</evidence>